<dbReference type="InterPro" id="IPR002656">
    <property type="entry name" value="Acyl_transf_3_dom"/>
</dbReference>
<name>A0ABU9MID0_9GAMM</name>
<gene>
    <name evidence="3" type="ORF">AABB92_03335</name>
</gene>
<feature type="transmembrane region" description="Helical" evidence="1">
    <location>
        <begin position="12"/>
        <end position="28"/>
    </location>
</feature>
<feature type="transmembrane region" description="Helical" evidence="1">
    <location>
        <begin position="90"/>
        <end position="112"/>
    </location>
</feature>
<accession>A0ABU9MID0</accession>
<keyword evidence="3" id="KW-0012">Acyltransferase</keyword>
<evidence type="ECO:0000256" key="1">
    <source>
        <dbReference type="SAM" id="Phobius"/>
    </source>
</evidence>
<dbReference type="Proteomes" id="UP001468095">
    <property type="component" value="Unassembled WGS sequence"/>
</dbReference>
<dbReference type="RefSeq" id="WP_046288254.1">
    <property type="nucleotide sequence ID" value="NZ_JBCGBG010000001.1"/>
</dbReference>
<dbReference type="InterPro" id="IPR050879">
    <property type="entry name" value="Acyltransferase_3"/>
</dbReference>
<feature type="transmembrane region" description="Helical" evidence="1">
    <location>
        <begin position="153"/>
        <end position="170"/>
    </location>
</feature>
<feature type="domain" description="Acyltransferase 3" evidence="2">
    <location>
        <begin position="11"/>
        <end position="196"/>
    </location>
</feature>
<feature type="transmembrane region" description="Helical" evidence="1">
    <location>
        <begin position="177"/>
        <end position="201"/>
    </location>
</feature>
<feature type="transmembrane region" description="Helical" evidence="1">
    <location>
        <begin position="43"/>
        <end position="62"/>
    </location>
</feature>
<keyword evidence="1" id="KW-0472">Membrane</keyword>
<protein>
    <submittedName>
        <fullName evidence="3">Acyltransferase</fullName>
        <ecNumber evidence="3">2.3.-.-</ecNumber>
    </submittedName>
</protein>
<dbReference type="GO" id="GO:0016746">
    <property type="term" value="F:acyltransferase activity"/>
    <property type="evidence" value="ECO:0007669"/>
    <property type="project" value="UniProtKB-KW"/>
</dbReference>
<dbReference type="PANTHER" id="PTHR23028">
    <property type="entry name" value="ACETYLTRANSFERASE"/>
    <property type="match status" value="1"/>
</dbReference>
<evidence type="ECO:0000313" key="4">
    <source>
        <dbReference type="Proteomes" id="UP001468095"/>
    </source>
</evidence>
<keyword evidence="3" id="KW-0808">Transferase</keyword>
<dbReference type="EC" id="2.3.-.-" evidence="3"/>
<dbReference type="EMBL" id="JBCGBG010000001">
    <property type="protein sequence ID" value="MEL7694694.1"/>
    <property type="molecule type" value="Genomic_DNA"/>
</dbReference>
<evidence type="ECO:0000313" key="3">
    <source>
        <dbReference type="EMBL" id="MEL7694694.1"/>
    </source>
</evidence>
<sequence>MTLVTKKNMDIQALRAIAIIMVILQHYRNRLPSPEWYTQSFNYVSYWTGVDIFLAISGYLMCKTLSRDINKGGSTTDAFIGFFKRRLFRLFPCLLLWGVLSIIFSVSVGFSVEKSFIKFYTSILGYSNLNFYQCAIANVDCDQMNAVTWSLSLEWQLYILLAVIMIFLGKSNLILKFVFIIIAATFLPVSPTYILSIGWWIRPQAFL</sequence>
<proteinExistence type="predicted"/>
<organism evidence="3 4">
    <name type="scientific">Pantoea brenneri</name>
    <dbReference type="NCBI Taxonomy" id="472694"/>
    <lineage>
        <taxon>Bacteria</taxon>
        <taxon>Pseudomonadati</taxon>
        <taxon>Pseudomonadota</taxon>
        <taxon>Gammaproteobacteria</taxon>
        <taxon>Enterobacterales</taxon>
        <taxon>Erwiniaceae</taxon>
        <taxon>Pantoea</taxon>
    </lineage>
</organism>
<dbReference type="Pfam" id="PF01757">
    <property type="entry name" value="Acyl_transf_3"/>
    <property type="match status" value="1"/>
</dbReference>
<keyword evidence="1" id="KW-0812">Transmembrane</keyword>
<reference evidence="3 4" key="1">
    <citation type="submission" date="2024-04" db="EMBL/GenBank/DDBJ databases">
        <authorList>
            <person name="Suleimanova A.D."/>
            <person name="Pudova D.S."/>
            <person name="Shagimardanova E.I."/>
            <person name="Sharipova M.R."/>
        </authorList>
    </citation>
    <scope>NUCLEOTIDE SEQUENCE [LARGE SCALE GENOMIC DNA]</scope>
    <source>
        <strain evidence="3 4">3.1</strain>
    </source>
</reference>
<keyword evidence="1" id="KW-1133">Transmembrane helix</keyword>
<dbReference type="PANTHER" id="PTHR23028:SF53">
    <property type="entry name" value="ACYL_TRANSF_3 DOMAIN-CONTAINING PROTEIN"/>
    <property type="match status" value="1"/>
</dbReference>
<evidence type="ECO:0000259" key="2">
    <source>
        <dbReference type="Pfam" id="PF01757"/>
    </source>
</evidence>
<keyword evidence="4" id="KW-1185">Reference proteome</keyword>
<comment type="caution">
    <text evidence="3">The sequence shown here is derived from an EMBL/GenBank/DDBJ whole genome shotgun (WGS) entry which is preliminary data.</text>
</comment>